<reference evidence="1" key="1">
    <citation type="submission" date="2021-07" db="EMBL/GenBank/DDBJ databases">
        <authorList>
            <person name="Branca A.L. A."/>
        </authorList>
    </citation>
    <scope>NUCLEOTIDE SEQUENCE</scope>
</reference>
<dbReference type="SUPFAM" id="SSF52540">
    <property type="entry name" value="P-loop containing nucleoside triphosphate hydrolases"/>
    <property type="match status" value="1"/>
</dbReference>
<gene>
    <name evidence="1" type="ORF">PSALAMII_LOCUS807</name>
</gene>
<accession>A0A9W4IC67</accession>
<protein>
    <recommendedName>
        <fullName evidence="3">NB-ARC domain-containing protein</fullName>
    </recommendedName>
</protein>
<dbReference type="EMBL" id="CAJVPG010000026">
    <property type="protein sequence ID" value="CAG8255115.1"/>
    <property type="molecule type" value="Genomic_DNA"/>
</dbReference>
<dbReference type="OrthoDB" id="5986190at2759"/>
<evidence type="ECO:0008006" key="3">
    <source>
        <dbReference type="Google" id="ProtNLM"/>
    </source>
</evidence>
<dbReference type="InterPro" id="IPR027417">
    <property type="entry name" value="P-loop_NTPase"/>
</dbReference>
<comment type="caution">
    <text evidence="1">The sequence shown here is derived from an EMBL/GenBank/DDBJ whole genome shotgun (WGS) entry which is preliminary data.</text>
</comment>
<proteinExistence type="predicted"/>
<dbReference type="AlphaFoldDB" id="A0A9W4IC67"/>
<sequence>MGNWVCIFDNVDDDQLLCSVLVAGKRDLMSGSTVASTKSLLEYVPRSWNGSIIIMSRTREVALKTFHHSDLIGVKPMENSEALELLQRKLEQPGKSQESRQLVNALEFMPLAIIQAASYIRNRAPRYAVSEYLADFEGSDRKATSLL</sequence>
<evidence type="ECO:0000313" key="1">
    <source>
        <dbReference type="EMBL" id="CAG8255115.1"/>
    </source>
</evidence>
<keyword evidence="2" id="KW-1185">Reference proteome</keyword>
<organism evidence="1 2">
    <name type="scientific">Penicillium salamii</name>
    <dbReference type="NCBI Taxonomy" id="1612424"/>
    <lineage>
        <taxon>Eukaryota</taxon>
        <taxon>Fungi</taxon>
        <taxon>Dikarya</taxon>
        <taxon>Ascomycota</taxon>
        <taxon>Pezizomycotina</taxon>
        <taxon>Eurotiomycetes</taxon>
        <taxon>Eurotiomycetidae</taxon>
        <taxon>Eurotiales</taxon>
        <taxon>Aspergillaceae</taxon>
        <taxon>Penicillium</taxon>
    </lineage>
</organism>
<name>A0A9W4IC67_9EURO</name>
<dbReference type="Proteomes" id="UP001152649">
    <property type="component" value="Unassembled WGS sequence"/>
</dbReference>
<evidence type="ECO:0000313" key="2">
    <source>
        <dbReference type="Proteomes" id="UP001152649"/>
    </source>
</evidence>